<dbReference type="Pfam" id="PF00990">
    <property type="entry name" value="GGDEF"/>
    <property type="match status" value="1"/>
</dbReference>
<evidence type="ECO:0000313" key="3">
    <source>
        <dbReference type="Proteomes" id="UP000509658"/>
    </source>
</evidence>
<evidence type="ECO:0000313" key="2">
    <source>
        <dbReference type="EMBL" id="QKQ25196.1"/>
    </source>
</evidence>
<gene>
    <name evidence="2" type="ORF">HUE57_01985</name>
</gene>
<dbReference type="InterPro" id="IPR000160">
    <property type="entry name" value="GGDEF_dom"/>
</dbReference>
<dbReference type="InterPro" id="IPR043128">
    <property type="entry name" value="Rev_trsase/Diguanyl_cyclase"/>
</dbReference>
<dbReference type="EMBL" id="CP054491">
    <property type="protein sequence ID" value="QKQ25196.1"/>
    <property type="molecule type" value="Genomic_DNA"/>
</dbReference>
<dbReference type="Gene3D" id="3.30.70.270">
    <property type="match status" value="1"/>
</dbReference>
<proteinExistence type="predicted"/>
<dbReference type="PROSITE" id="PS50887">
    <property type="entry name" value="GGDEF"/>
    <property type="match status" value="1"/>
</dbReference>
<protein>
    <submittedName>
        <fullName evidence="2">Diguanylate cyclase</fullName>
    </submittedName>
</protein>
<reference evidence="2 3" key="1">
    <citation type="submission" date="2020-05" db="EMBL/GenBank/DDBJ databases">
        <title>Horizontal transmission and recombination maintain forever young bacterial symbiont genomes.</title>
        <authorList>
            <person name="Russell S.L."/>
            <person name="Pepper-Tunick E."/>
            <person name="Svedberg J."/>
            <person name="Byrne A."/>
            <person name="Ruelas Castillo J."/>
            <person name="Vollmers C."/>
            <person name="Beinart R.A."/>
            <person name="Corbett-Detig R."/>
        </authorList>
    </citation>
    <scope>NUCLEOTIDE SEQUENCE [LARGE SCALE GENOMIC DNA]</scope>
    <source>
        <strain evidence="2">Santa_Monica_outfall</strain>
    </source>
</reference>
<sequence>MRMEDLLVNVNGIDAGSVVARLGGDEFIVLLGELDDVRDAAKVAERIIFSPCTGTAQGNEIYVSASIGITISPDDGIDSTELVKNADIASIAPRKAASRATGSIHTRWTKRLMNAFTLRTICAGCWSVES</sequence>
<dbReference type="InterPro" id="IPR052163">
    <property type="entry name" value="DGC-Regulatory_Protein"/>
</dbReference>
<accession>A0A6N0HSC0</accession>
<dbReference type="AlphaFoldDB" id="A0A6N0HSC0"/>
<dbReference type="SUPFAM" id="SSF55073">
    <property type="entry name" value="Nucleotide cyclase"/>
    <property type="match status" value="1"/>
</dbReference>
<dbReference type="KEGG" id="rev:HUE57_01985"/>
<dbReference type="PANTHER" id="PTHR46663">
    <property type="entry name" value="DIGUANYLATE CYCLASE DGCT-RELATED"/>
    <property type="match status" value="1"/>
</dbReference>
<evidence type="ECO:0000259" key="1">
    <source>
        <dbReference type="PROSITE" id="PS50887"/>
    </source>
</evidence>
<organism evidence="2 3">
    <name type="scientific">Candidatus Reidiella endopervernicosa</name>
    <dbReference type="NCBI Taxonomy" id="2738883"/>
    <lineage>
        <taxon>Bacteria</taxon>
        <taxon>Pseudomonadati</taxon>
        <taxon>Pseudomonadota</taxon>
        <taxon>Gammaproteobacteria</taxon>
        <taxon>Candidatus Reidiella</taxon>
    </lineage>
</organism>
<dbReference type="PANTHER" id="PTHR46663:SF3">
    <property type="entry name" value="SLL0267 PROTEIN"/>
    <property type="match status" value="1"/>
</dbReference>
<name>A0A6N0HSC0_9GAMM</name>
<dbReference type="InterPro" id="IPR029787">
    <property type="entry name" value="Nucleotide_cyclase"/>
</dbReference>
<feature type="domain" description="GGDEF" evidence="1">
    <location>
        <begin position="1"/>
        <end position="107"/>
    </location>
</feature>
<dbReference type="Proteomes" id="UP000509658">
    <property type="component" value="Chromosome"/>
</dbReference>
<keyword evidence="3" id="KW-1185">Reference proteome</keyword>